<comment type="catalytic activity">
    <reaction evidence="11">
        <text>a tRNA precursor + 2 CTP + ATP = a tRNA with a 3' CCA end + 3 diphosphate</text>
        <dbReference type="Rhea" id="RHEA:14433"/>
        <dbReference type="Rhea" id="RHEA-COMP:10465"/>
        <dbReference type="Rhea" id="RHEA-COMP:10468"/>
        <dbReference type="ChEBI" id="CHEBI:30616"/>
        <dbReference type="ChEBI" id="CHEBI:33019"/>
        <dbReference type="ChEBI" id="CHEBI:37563"/>
        <dbReference type="ChEBI" id="CHEBI:74896"/>
        <dbReference type="ChEBI" id="CHEBI:83071"/>
        <dbReference type="EC" id="2.7.7.72"/>
    </reaction>
</comment>
<dbReference type="Pfam" id="PF01743">
    <property type="entry name" value="PolyA_pol"/>
    <property type="match status" value="1"/>
</dbReference>
<dbReference type="EC" id="2.7.7.72" evidence="11"/>
<dbReference type="NCBIfam" id="NF009814">
    <property type="entry name" value="PRK13299.1"/>
    <property type="match status" value="1"/>
</dbReference>
<feature type="binding site" evidence="11">
    <location>
        <position position="159"/>
    </location>
    <ligand>
        <name>ATP</name>
        <dbReference type="ChEBI" id="CHEBI:30616"/>
    </ligand>
</feature>
<protein>
    <recommendedName>
        <fullName evidence="11">CCA-adding enzyme</fullName>
        <ecNumber evidence="11">2.7.7.72</ecNumber>
    </recommendedName>
    <alternativeName>
        <fullName evidence="11">CCA tRNA nucleotidyltransferase</fullName>
    </alternativeName>
    <alternativeName>
        <fullName evidence="11">tRNA CCA-pyrophosphorylase</fullName>
    </alternativeName>
    <alternativeName>
        <fullName evidence="11">tRNA adenylyl-/cytidylyl- transferase</fullName>
    </alternativeName>
    <alternativeName>
        <fullName evidence="11">tRNA nucleotidyltransferase</fullName>
    </alternativeName>
    <alternativeName>
        <fullName evidence="11">tRNA-NT</fullName>
    </alternativeName>
</protein>
<dbReference type="GO" id="GO:0001680">
    <property type="term" value="P:tRNA 3'-terminal CCA addition"/>
    <property type="evidence" value="ECO:0007669"/>
    <property type="project" value="UniProtKB-UniRule"/>
</dbReference>
<evidence type="ECO:0000256" key="2">
    <source>
        <dbReference type="ARBA" id="ARBA00022679"/>
    </source>
</evidence>
<comment type="function">
    <text evidence="11">Catalyzes the addition and repair of the essential 3'-terminal CCA sequence in tRNAs without using a nucleic acid template. Adds these three nucleotides in the order of C, C, and A to the tRNA nucleotide-73, using CTP and ATP as substrates and producing inorganic pyrophosphate. tRNA 3'-terminal CCA addition is required both for tRNA processing and repair. Also involved in tRNA surveillance by mediating tandem CCA addition to generate a CCACCA at the 3' terminus of unstable tRNAs. While stable tRNAs receive only 3'-terminal CCA, unstable tRNAs are marked with CCACCA and rapidly degraded.</text>
</comment>
<comment type="cofactor">
    <cofactor evidence="1 11">
        <name>Mg(2+)</name>
        <dbReference type="ChEBI" id="CHEBI:18420"/>
    </cofactor>
</comment>
<feature type="binding site" evidence="11">
    <location>
        <position position="162"/>
    </location>
    <ligand>
        <name>ATP</name>
        <dbReference type="ChEBI" id="CHEBI:30616"/>
    </ligand>
</feature>
<dbReference type="GO" id="GO:0005524">
    <property type="term" value="F:ATP binding"/>
    <property type="evidence" value="ECO:0007669"/>
    <property type="project" value="UniProtKB-UniRule"/>
</dbReference>
<dbReference type="GO" id="GO:0042245">
    <property type="term" value="P:RNA repair"/>
    <property type="evidence" value="ECO:0007669"/>
    <property type="project" value="UniProtKB-KW"/>
</dbReference>
<accession>A0A2J9PKM1</accession>
<dbReference type="InterPro" id="IPR023068">
    <property type="entry name" value="CCA-adding_enz_firmicutes"/>
</dbReference>
<dbReference type="Gene3D" id="1.10.246.80">
    <property type="match status" value="1"/>
</dbReference>
<evidence type="ECO:0000256" key="5">
    <source>
        <dbReference type="ARBA" id="ARBA00022723"/>
    </source>
</evidence>
<evidence type="ECO:0000256" key="6">
    <source>
        <dbReference type="ARBA" id="ARBA00022741"/>
    </source>
</evidence>
<keyword evidence="9 11" id="KW-0460">Magnesium</keyword>
<organism evidence="15 16">
    <name type="scientific">Aerococcus viridans</name>
    <dbReference type="NCBI Taxonomy" id="1377"/>
    <lineage>
        <taxon>Bacteria</taxon>
        <taxon>Bacillati</taxon>
        <taxon>Bacillota</taxon>
        <taxon>Bacilli</taxon>
        <taxon>Lactobacillales</taxon>
        <taxon>Aerococcaceae</taxon>
        <taxon>Aerococcus</taxon>
    </lineage>
</organism>
<dbReference type="EMBL" id="NBTM02000001">
    <property type="protein sequence ID" value="PNL90899.1"/>
    <property type="molecule type" value="Genomic_DNA"/>
</dbReference>
<comment type="subunit">
    <text evidence="11">Homodimer.</text>
</comment>
<dbReference type="GO" id="GO:0004810">
    <property type="term" value="F:CCA tRNA nucleotidyltransferase activity"/>
    <property type="evidence" value="ECO:0007669"/>
    <property type="project" value="UniProtKB-UniRule"/>
</dbReference>
<dbReference type="InterPro" id="IPR002646">
    <property type="entry name" value="PolA_pol_head_dom"/>
</dbReference>
<keyword evidence="7 11" id="KW-0692">RNA repair</keyword>
<dbReference type="RefSeq" id="WP_083067673.1">
    <property type="nucleotide sequence ID" value="NZ_NBTM02000001.1"/>
</dbReference>
<sequence>MTNSQEFTKAAPIIHTLNEAGYEAYFVGGAVRDLLLDLPIHDVDIATSAYPAEVQALFPRHFDVGLDHGTIMVWFEGETYEITTFRTESTYQDYRRPDKVTFVQNLEEDLLRRDFTINALAMNPDHKIVDYFHGQKDLADQVIRAVGNPHDRFNEDGLRMMRGVRFASQLDFHIEPETLAAIAENAGILVHIAVERIAVEMNKLWIGVNWHKGLDYFLETDLIQYVPYLAEYKAVFTDLLGHTSDQVQIPNENFAWALLFWRAYELNGKEDLAAIQQQVRQFTKAWKMSNQAQKDILAYLDILVYRAQTAEWTLADLYGRDRDQLVLVEDFIEAQQAAGQKSFKAVFNQSKVQAVQDLFDQLPIQSLRDLAINGQDIIQEINPRNKRTIGQMLQFLEQAVVAQDVVNDRAALLAYLDTHHDQINEI</sequence>
<keyword evidence="4 11" id="KW-0548">Nucleotidyltransferase</keyword>
<feature type="binding site" evidence="11">
    <location>
        <position position="29"/>
    </location>
    <ligand>
        <name>CTP</name>
        <dbReference type="ChEBI" id="CHEBI:37563"/>
    </ligand>
</feature>
<dbReference type="GO" id="GO:0160016">
    <property type="term" value="F:CCACCA tRNA nucleotidyltransferase activity"/>
    <property type="evidence" value="ECO:0007669"/>
    <property type="project" value="RHEA"/>
</dbReference>
<feature type="binding site" evidence="11">
    <location>
        <position position="44"/>
    </location>
    <ligand>
        <name>Mg(2+)</name>
        <dbReference type="ChEBI" id="CHEBI:18420"/>
    </ligand>
</feature>
<feature type="binding site" evidence="11">
    <location>
        <position position="113"/>
    </location>
    <ligand>
        <name>CTP</name>
        <dbReference type="ChEBI" id="CHEBI:37563"/>
    </ligand>
</feature>
<reference evidence="16" key="1">
    <citation type="submission" date="2017-12" db="EMBL/GenBank/DDBJ databases">
        <title>FDA dAtabase for Regulatory Grade micrObial Sequences (FDA-ARGOS): Supporting development and validation of Infectious Disease Dx tests.</title>
        <authorList>
            <person name="Hoffmann M."/>
            <person name="Allard M."/>
            <person name="Evans P."/>
            <person name="Brown E."/>
            <person name="Tallon L."/>
            <person name="Sadzewicz L."/>
            <person name="Sengamalay N."/>
            <person name="Ott S."/>
            <person name="Godinez A."/>
            <person name="Nagaraj S."/>
            <person name="Vavikolanu K."/>
            <person name="Aluvathingal J."/>
            <person name="Nadendla S."/>
            <person name="Sichtig H."/>
        </authorList>
    </citation>
    <scope>NUCLEOTIDE SEQUENCE [LARGE SCALE GENOMIC DNA]</scope>
    <source>
        <strain evidence="16">FDAARGOS_249</strain>
    </source>
</reference>
<comment type="similarity">
    <text evidence="11">Belongs to the tRNA nucleotidyltransferase/poly(A) polymerase family. Bacterial CCA-adding enzyme type 3 subfamily.</text>
</comment>
<evidence type="ECO:0000256" key="9">
    <source>
        <dbReference type="ARBA" id="ARBA00022842"/>
    </source>
</evidence>
<keyword evidence="3 11" id="KW-0819">tRNA processing</keyword>
<dbReference type="Gene3D" id="1.10.110.30">
    <property type="match status" value="1"/>
</dbReference>
<feature type="binding site" evidence="11">
    <location>
        <position position="165"/>
    </location>
    <ligand>
        <name>ATP</name>
        <dbReference type="ChEBI" id="CHEBI:30616"/>
    </ligand>
</feature>
<feature type="domain" description="tRNA nucleotidyltransferase/poly(A) polymerase RNA and SrmB- binding" evidence="13">
    <location>
        <begin position="171"/>
        <end position="231"/>
    </location>
</feature>
<keyword evidence="6 11" id="KW-0547">Nucleotide-binding</keyword>
<dbReference type="Pfam" id="PF13735">
    <property type="entry name" value="tRNA_NucTran2_2"/>
    <property type="match status" value="1"/>
</dbReference>
<evidence type="ECO:0000256" key="4">
    <source>
        <dbReference type="ARBA" id="ARBA00022695"/>
    </source>
</evidence>
<feature type="binding site" evidence="11">
    <location>
        <position position="32"/>
    </location>
    <ligand>
        <name>ATP</name>
        <dbReference type="ChEBI" id="CHEBI:30616"/>
    </ligand>
</feature>
<dbReference type="Pfam" id="PF12627">
    <property type="entry name" value="PolyA_pol_RNAbd"/>
    <property type="match status" value="1"/>
</dbReference>
<feature type="binding site" evidence="11">
    <location>
        <position position="159"/>
    </location>
    <ligand>
        <name>CTP</name>
        <dbReference type="ChEBI" id="CHEBI:37563"/>
    </ligand>
</feature>
<feature type="binding site" evidence="11">
    <location>
        <position position="156"/>
    </location>
    <ligand>
        <name>CTP</name>
        <dbReference type="ChEBI" id="CHEBI:37563"/>
    </ligand>
</feature>
<feature type="domain" description="Poly A polymerase head" evidence="12">
    <location>
        <begin position="24"/>
        <end position="144"/>
    </location>
</feature>
<dbReference type="SUPFAM" id="SSF81891">
    <property type="entry name" value="Poly A polymerase C-terminal region-like"/>
    <property type="match status" value="1"/>
</dbReference>
<keyword evidence="10 11" id="KW-0694">RNA-binding</keyword>
<evidence type="ECO:0000256" key="3">
    <source>
        <dbReference type="ARBA" id="ARBA00022694"/>
    </source>
</evidence>
<dbReference type="InterPro" id="IPR032810">
    <property type="entry name" value="CCA-adding_enz_C"/>
</dbReference>
<evidence type="ECO:0000259" key="12">
    <source>
        <dbReference type="Pfam" id="PF01743"/>
    </source>
</evidence>
<feature type="binding site" evidence="11">
    <location>
        <position position="162"/>
    </location>
    <ligand>
        <name>CTP</name>
        <dbReference type="ChEBI" id="CHEBI:37563"/>
    </ligand>
</feature>
<dbReference type="GO" id="GO:0000049">
    <property type="term" value="F:tRNA binding"/>
    <property type="evidence" value="ECO:0007669"/>
    <property type="project" value="UniProtKB-UniRule"/>
</dbReference>
<evidence type="ECO:0000256" key="1">
    <source>
        <dbReference type="ARBA" id="ARBA00001946"/>
    </source>
</evidence>
<evidence type="ECO:0000256" key="10">
    <source>
        <dbReference type="ARBA" id="ARBA00022884"/>
    </source>
</evidence>
<evidence type="ECO:0000259" key="14">
    <source>
        <dbReference type="Pfam" id="PF13735"/>
    </source>
</evidence>
<evidence type="ECO:0000259" key="13">
    <source>
        <dbReference type="Pfam" id="PF12627"/>
    </source>
</evidence>
<evidence type="ECO:0000256" key="11">
    <source>
        <dbReference type="HAMAP-Rule" id="MF_01263"/>
    </source>
</evidence>
<comment type="miscellaneous">
    <text evidence="11">A single active site specifically recognizes both ATP and CTP and is responsible for their addition.</text>
</comment>
<feature type="binding site" evidence="11">
    <location>
        <position position="165"/>
    </location>
    <ligand>
        <name>CTP</name>
        <dbReference type="ChEBI" id="CHEBI:37563"/>
    </ligand>
</feature>
<comment type="catalytic activity">
    <reaction evidence="11">
        <text>a tRNA with a 3' CCA end + 2 CTP + ATP = a tRNA with a 3' CCACCA end + 3 diphosphate</text>
        <dbReference type="Rhea" id="RHEA:76235"/>
        <dbReference type="Rhea" id="RHEA-COMP:10468"/>
        <dbReference type="Rhea" id="RHEA-COMP:18655"/>
        <dbReference type="ChEBI" id="CHEBI:30616"/>
        <dbReference type="ChEBI" id="CHEBI:33019"/>
        <dbReference type="ChEBI" id="CHEBI:37563"/>
        <dbReference type="ChEBI" id="CHEBI:83071"/>
        <dbReference type="ChEBI" id="CHEBI:195187"/>
    </reaction>
</comment>
<evidence type="ECO:0000256" key="8">
    <source>
        <dbReference type="ARBA" id="ARBA00022840"/>
    </source>
</evidence>
<dbReference type="Gene3D" id="3.30.460.10">
    <property type="entry name" value="Beta Polymerase, domain 2"/>
    <property type="match status" value="1"/>
</dbReference>
<keyword evidence="5 11" id="KW-0479">Metal-binding</keyword>
<dbReference type="AlphaFoldDB" id="A0A2J9PKM1"/>
<evidence type="ECO:0000313" key="15">
    <source>
        <dbReference type="EMBL" id="PNL90899.1"/>
    </source>
</evidence>
<feature type="binding site" evidence="11">
    <location>
        <position position="29"/>
    </location>
    <ligand>
        <name>ATP</name>
        <dbReference type="ChEBI" id="CHEBI:30616"/>
    </ligand>
</feature>
<evidence type="ECO:0000313" key="16">
    <source>
        <dbReference type="Proteomes" id="UP000192813"/>
    </source>
</evidence>
<dbReference type="CDD" id="cd05398">
    <property type="entry name" value="NT_ClassII-CCAase"/>
    <property type="match status" value="1"/>
</dbReference>
<dbReference type="SUPFAM" id="SSF81301">
    <property type="entry name" value="Nucleotidyltransferase"/>
    <property type="match status" value="1"/>
</dbReference>
<feature type="binding site" evidence="11">
    <location>
        <position position="42"/>
    </location>
    <ligand>
        <name>Mg(2+)</name>
        <dbReference type="ChEBI" id="CHEBI:18420"/>
    </ligand>
</feature>
<dbReference type="Gene3D" id="1.20.58.560">
    <property type="match status" value="1"/>
</dbReference>
<dbReference type="GO" id="GO:0000287">
    <property type="term" value="F:magnesium ion binding"/>
    <property type="evidence" value="ECO:0007669"/>
    <property type="project" value="UniProtKB-UniRule"/>
</dbReference>
<feature type="domain" description="CCA-adding enzyme C-terminal" evidence="14">
    <location>
        <begin position="275"/>
        <end position="415"/>
    </location>
</feature>
<comment type="caution">
    <text evidence="15">The sequence shown here is derived from an EMBL/GenBank/DDBJ whole genome shotgun (WGS) entry which is preliminary data.</text>
</comment>
<dbReference type="InterPro" id="IPR032828">
    <property type="entry name" value="PolyA_RNA-bd"/>
</dbReference>
<dbReference type="PANTHER" id="PTHR46173:SF1">
    <property type="entry name" value="CCA TRNA NUCLEOTIDYLTRANSFERASE 1, MITOCHONDRIAL"/>
    <property type="match status" value="1"/>
</dbReference>
<dbReference type="InterPro" id="IPR043519">
    <property type="entry name" value="NT_sf"/>
</dbReference>
<evidence type="ECO:0000256" key="7">
    <source>
        <dbReference type="ARBA" id="ARBA00022800"/>
    </source>
</evidence>
<proteinExistence type="inferred from homology"/>
<dbReference type="HAMAP" id="MF_01263">
    <property type="entry name" value="CCA_bact_type3"/>
    <property type="match status" value="1"/>
</dbReference>
<feature type="binding site" evidence="11">
    <location>
        <position position="113"/>
    </location>
    <ligand>
        <name>ATP</name>
        <dbReference type="ChEBI" id="CHEBI:30616"/>
    </ligand>
</feature>
<keyword evidence="2 11" id="KW-0808">Transferase</keyword>
<feature type="binding site" evidence="11">
    <location>
        <position position="156"/>
    </location>
    <ligand>
        <name>ATP</name>
        <dbReference type="ChEBI" id="CHEBI:30616"/>
    </ligand>
</feature>
<dbReference type="PANTHER" id="PTHR46173">
    <property type="entry name" value="CCA TRNA NUCLEOTIDYLTRANSFERASE 1, MITOCHONDRIAL"/>
    <property type="match status" value="1"/>
</dbReference>
<dbReference type="InterPro" id="IPR050264">
    <property type="entry name" value="Bact_CCA-adding_enz_type3_sf"/>
</dbReference>
<name>A0A2J9PKM1_9LACT</name>
<dbReference type="Proteomes" id="UP000192813">
    <property type="component" value="Unassembled WGS sequence"/>
</dbReference>
<feature type="binding site" evidence="11">
    <location>
        <position position="32"/>
    </location>
    <ligand>
        <name>CTP</name>
        <dbReference type="ChEBI" id="CHEBI:37563"/>
    </ligand>
</feature>
<keyword evidence="8 11" id="KW-0067">ATP-binding</keyword>
<gene>
    <name evidence="11" type="primary">cca</name>
    <name evidence="15" type="ORF">A6J77_001015</name>
</gene>